<evidence type="ECO:0000256" key="1">
    <source>
        <dbReference type="ARBA" id="ARBA00004141"/>
    </source>
</evidence>
<proteinExistence type="predicted"/>
<evidence type="ECO:0000313" key="7">
    <source>
        <dbReference type="Proteomes" id="UP000824596"/>
    </source>
</evidence>
<evidence type="ECO:0000256" key="4">
    <source>
        <dbReference type="ARBA" id="ARBA00023136"/>
    </source>
</evidence>
<dbReference type="EMBL" id="JAIZPD010000002">
    <property type="protein sequence ID" value="KAH0966846.1"/>
    <property type="molecule type" value="Genomic_DNA"/>
</dbReference>
<reference evidence="6" key="1">
    <citation type="submission" date="2021-09" db="EMBL/GenBank/DDBJ databases">
        <title>A high-quality genome of the endoparasitic fungus Hirsutella rhossiliensis with a comparison of Hirsutella genomes reveals transposable elements contributing to genome size variation.</title>
        <authorList>
            <person name="Lin R."/>
            <person name="Jiao Y."/>
            <person name="Sun X."/>
            <person name="Ling J."/>
            <person name="Xie B."/>
            <person name="Cheng X."/>
        </authorList>
    </citation>
    <scope>NUCLEOTIDE SEQUENCE</scope>
    <source>
        <strain evidence="6">HR02</strain>
    </source>
</reference>
<accession>A0A9P8SN59</accession>
<dbReference type="InterPro" id="IPR037185">
    <property type="entry name" value="EmrE-like"/>
</dbReference>
<evidence type="ECO:0000313" key="6">
    <source>
        <dbReference type="EMBL" id="KAH0966846.1"/>
    </source>
</evidence>
<comment type="caution">
    <text evidence="6">The sequence shown here is derived from an EMBL/GenBank/DDBJ whole genome shotgun (WGS) entry which is preliminary data.</text>
</comment>
<comment type="subcellular location">
    <subcellularLocation>
        <location evidence="1">Membrane</location>
        <topology evidence="1">Multi-pass membrane protein</topology>
    </subcellularLocation>
</comment>
<dbReference type="RefSeq" id="XP_044724359.1">
    <property type="nucleotide sequence ID" value="XM_044860726.1"/>
</dbReference>
<keyword evidence="2 5" id="KW-0812">Transmembrane</keyword>
<dbReference type="GO" id="GO:0000139">
    <property type="term" value="C:Golgi membrane"/>
    <property type="evidence" value="ECO:0007669"/>
    <property type="project" value="InterPro"/>
</dbReference>
<protein>
    <submittedName>
        <fullName evidence="6">Nucleotide-sugar transporter domain-containing protein</fullName>
    </submittedName>
</protein>
<dbReference type="Proteomes" id="UP000824596">
    <property type="component" value="Unassembled WGS sequence"/>
</dbReference>
<sequence>MLRLNLLSLKNNLNDKSATTAVVILQADWAILFFRPGKTILNMQPARGYYQALAAATGLVVIQVGIGIILKTAQTNGSYSFSTSGSVSFSELASGVGPRTRAAENHDFLPISSTDASDEQGVHNGQDALGDEYVSAQSKCFSATVPSKMDVGALWSYFRGEVTREKQFGFYILALCYTLINNSVFLSYHLADPGTVQLSKTGGTLITAIIMASTLKTAISRTQWAAVLLQVFGLILTQYKPGTGSTYPASTYAVLFFQIFISASSGVYNQHLLKSSNTSIHADNMLLYAFGAGINILCHIFIFCLTPNEPHFLQGYHDIRAILVIVSHIFIGLAITSVLKYADAVVKCLATAVATGILLYISPMLFGSELGAFVPIGTIIVFFASCLYMAYPAPQPGPVAPLAGDSRSPQRFTRHGSLILGSLTITTIGIVTFMAMFKNKAPISVLPENQNVAKNPTSASPFHDVLAMVRWNSAHPERIPYVMKYQPFFDTVHISIPDMMPGYPTEAYNWTHDQFPGTFTIYHQVAEIMQLALAGKSNIKGLIA</sequence>
<feature type="transmembrane region" description="Helical" evidence="5">
    <location>
        <begin position="251"/>
        <end position="273"/>
    </location>
</feature>
<name>A0A9P8SN59_9HYPO</name>
<dbReference type="Pfam" id="PF04142">
    <property type="entry name" value="Nuc_sug_transp"/>
    <property type="match status" value="1"/>
</dbReference>
<dbReference type="AlphaFoldDB" id="A0A9P8SN59"/>
<feature type="transmembrane region" description="Helical" evidence="5">
    <location>
        <begin position="285"/>
        <end position="307"/>
    </location>
</feature>
<dbReference type="GO" id="GO:0015165">
    <property type="term" value="F:pyrimidine nucleotide-sugar transmembrane transporter activity"/>
    <property type="evidence" value="ECO:0007669"/>
    <property type="project" value="InterPro"/>
</dbReference>
<dbReference type="InterPro" id="IPR007271">
    <property type="entry name" value="Nuc_sug_transpt"/>
</dbReference>
<dbReference type="GeneID" id="68351384"/>
<dbReference type="OrthoDB" id="408493at2759"/>
<feature type="transmembrane region" description="Helical" evidence="5">
    <location>
        <begin position="168"/>
        <end position="191"/>
    </location>
</feature>
<organism evidence="6 7">
    <name type="scientific">Hirsutella rhossiliensis</name>
    <dbReference type="NCBI Taxonomy" id="111463"/>
    <lineage>
        <taxon>Eukaryota</taxon>
        <taxon>Fungi</taxon>
        <taxon>Dikarya</taxon>
        <taxon>Ascomycota</taxon>
        <taxon>Pezizomycotina</taxon>
        <taxon>Sordariomycetes</taxon>
        <taxon>Hypocreomycetidae</taxon>
        <taxon>Hypocreales</taxon>
        <taxon>Ophiocordycipitaceae</taxon>
        <taxon>Hirsutella</taxon>
    </lineage>
</organism>
<keyword evidence="3 5" id="KW-1133">Transmembrane helix</keyword>
<evidence type="ECO:0000256" key="5">
    <source>
        <dbReference type="SAM" id="Phobius"/>
    </source>
</evidence>
<gene>
    <name evidence="6" type="ORF">HRG_02255</name>
</gene>
<feature type="transmembrane region" description="Helical" evidence="5">
    <location>
        <begin position="346"/>
        <end position="366"/>
    </location>
</feature>
<feature type="transmembrane region" description="Helical" evidence="5">
    <location>
        <begin position="372"/>
        <end position="391"/>
    </location>
</feature>
<keyword evidence="4 5" id="KW-0472">Membrane</keyword>
<dbReference type="PANTHER" id="PTHR10231">
    <property type="entry name" value="NUCLEOTIDE-SUGAR TRANSMEMBRANE TRANSPORTER"/>
    <property type="match status" value="1"/>
</dbReference>
<evidence type="ECO:0000256" key="3">
    <source>
        <dbReference type="ARBA" id="ARBA00022989"/>
    </source>
</evidence>
<feature type="transmembrane region" description="Helical" evidence="5">
    <location>
        <begin position="49"/>
        <end position="70"/>
    </location>
</feature>
<feature type="transmembrane region" description="Helical" evidence="5">
    <location>
        <begin position="319"/>
        <end position="339"/>
    </location>
</feature>
<dbReference type="SUPFAM" id="SSF103481">
    <property type="entry name" value="Multidrug resistance efflux transporter EmrE"/>
    <property type="match status" value="1"/>
</dbReference>
<feature type="transmembrane region" description="Helical" evidence="5">
    <location>
        <begin position="417"/>
        <end position="437"/>
    </location>
</feature>
<keyword evidence="7" id="KW-1185">Reference proteome</keyword>
<evidence type="ECO:0000256" key="2">
    <source>
        <dbReference type="ARBA" id="ARBA00022692"/>
    </source>
</evidence>